<sequence length="144" mass="16943">MKKEVSMEVNQLGFIVFVTSLHTFIRVLHLEREASVASHPNKKSEERFPVERDISVENAVHHSSNVFTSYKETDGTYFAPEKRKLVKFRSRQELHCLFQKRPSGKSGLPGKRAVKIYKRKWKIMKQKWPEPNFNLLICQPLTMR</sequence>
<dbReference type="Proteomes" id="UP001159042">
    <property type="component" value="Unassembled WGS sequence"/>
</dbReference>
<name>A0AAV8WHN5_9CUCU</name>
<protein>
    <submittedName>
        <fullName evidence="1">Uncharacterized protein</fullName>
    </submittedName>
</protein>
<accession>A0AAV8WHN5</accession>
<organism evidence="1 2">
    <name type="scientific">Exocentrus adspersus</name>
    <dbReference type="NCBI Taxonomy" id="1586481"/>
    <lineage>
        <taxon>Eukaryota</taxon>
        <taxon>Metazoa</taxon>
        <taxon>Ecdysozoa</taxon>
        <taxon>Arthropoda</taxon>
        <taxon>Hexapoda</taxon>
        <taxon>Insecta</taxon>
        <taxon>Pterygota</taxon>
        <taxon>Neoptera</taxon>
        <taxon>Endopterygota</taxon>
        <taxon>Coleoptera</taxon>
        <taxon>Polyphaga</taxon>
        <taxon>Cucujiformia</taxon>
        <taxon>Chrysomeloidea</taxon>
        <taxon>Cerambycidae</taxon>
        <taxon>Lamiinae</taxon>
        <taxon>Acanthocinini</taxon>
        <taxon>Exocentrus</taxon>
    </lineage>
</organism>
<dbReference type="EMBL" id="JANEYG010000001">
    <property type="protein sequence ID" value="KAJ8925746.1"/>
    <property type="molecule type" value="Genomic_DNA"/>
</dbReference>
<gene>
    <name evidence="1" type="ORF">NQ315_009594</name>
</gene>
<reference evidence="1 2" key="1">
    <citation type="journal article" date="2023" name="Insect Mol. Biol.">
        <title>Genome sequencing provides insights into the evolution of gene families encoding plant cell wall-degrading enzymes in longhorned beetles.</title>
        <authorList>
            <person name="Shin N.R."/>
            <person name="Okamura Y."/>
            <person name="Kirsch R."/>
            <person name="Pauchet Y."/>
        </authorList>
    </citation>
    <scope>NUCLEOTIDE SEQUENCE [LARGE SCALE GENOMIC DNA]</scope>
    <source>
        <strain evidence="1">EAD_L_NR</strain>
    </source>
</reference>
<evidence type="ECO:0000313" key="1">
    <source>
        <dbReference type="EMBL" id="KAJ8925746.1"/>
    </source>
</evidence>
<comment type="caution">
    <text evidence="1">The sequence shown here is derived from an EMBL/GenBank/DDBJ whole genome shotgun (WGS) entry which is preliminary data.</text>
</comment>
<dbReference type="AlphaFoldDB" id="A0AAV8WHN5"/>
<evidence type="ECO:0000313" key="2">
    <source>
        <dbReference type="Proteomes" id="UP001159042"/>
    </source>
</evidence>
<proteinExistence type="predicted"/>
<keyword evidence="2" id="KW-1185">Reference proteome</keyword>